<keyword evidence="1" id="KW-0732">Signal</keyword>
<sequence>MSRRTLLLPCIALALLPLCDPAPASAQGVRRCTDAAGRSVFTDQRCSDLGAVERVPEGAQAYSAAPMNITGAVASPRGPSPGGCPRTPTQLASELGRALIARDSNRLASMYDWSGVSGTSASKVLGRLEQLAARPLVDIAPVLAEVAPAPPVPAVEPVPEPLLAETGEPPQPEASRWLPDWIRVAPADSSAGAGTPDDGPLLAQEEAVTVASLAPEAPPPPRTVGLRVEQTLPGSATPARTVFGMERRYGCLWLRF</sequence>
<evidence type="ECO:0000313" key="2">
    <source>
        <dbReference type="EMBL" id="ADV26349.1"/>
    </source>
</evidence>
<dbReference type="Proteomes" id="UP000008632">
    <property type="component" value="Chromosome"/>
</dbReference>
<feature type="chain" id="PRO_5003214402" description="DUF4124 domain-containing protein" evidence="1">
    <location>
        <begin position="27"/>
        <end position="256"/>
    </location>
</feature>
<dbReference type="KEGG" id="psu:Psesu_0491"/>
<evidence type="ECO:0008006" key="4">
    <source>
        <dbReference type="Google" id="ProtNLM"/>
    </source>
</evidence>
<dbReference type="EMBL" id="CP002446">
    <property type="protein sequence ID" value="ADV26349.1"/>
    <property type="molecule type" value="Genomic_DNA"/>
</dbReference>
<keyword evidence="3" id="KW-1185">Reference proteome</keyword>
<proteinExistence type="predicted"/>
<reference evidence="2 3" key="1">
    <citation type="submission" date="2011-01" db="EMBL/GenBank/DDBJ databases">
        <title>Complete sequence of Pseudoxanthomonas suwonensis 11-1.</title>
        <authorList>
            <consortium name="US DOE Joint Genome Institute"/>
            <person name="Lucas S."/>
            <person name="Copeland A."/>
            <person name="Lapidus A."/>
            <person name="Cheng J.-F."/>
            <person name="Goodwin L."/>
            <person name="Pitluck S."/>
            <person name="Teshima H."/>
            <person name="Detter J.C."/>
            <person name="Han C."/>
            <person name="Tapia R."/>
            <person name="Land M."/>
            <person name="Hauser L."/>
            <person name="Kyrpides N."/>
            <person name="Ivanova N."/>
            <person name="Ovchinnikova G."/>
            <person name="Siebers A.K."/>
            <person name="Allgaier M."/>
            <person name="Thelen M.P."/>
            <person name="Hugenholtz P."/>
            <person name="Gladden J."/>
            <person name="Woyke T."/>
        </authorList>
    </citation>
    <scope>NUCLEOTIDE SEQUENCE [LARGE SCALE GENOMIC DNA]</scope>
    <source>
        <strain evidence="3">11-1</strain>
    </source>
</reference>
<accession>E6WQA0</accession>
<evidence type="ECO:0000313" key="3">
    <source>
        <dbReference type="Proteomes" id="UP000008632"/>
    </source>
</evidence>
<dbReference type="RefSeq" id="WP_013534179.1">
    <property type="nucleotide sequence ID" value="NC_014924.1"/>
</dbReference>
<dbReference type="STRING" id="743721.Psesu_0491"/>
<feature type="signal peptide" evidence="1">
    <location>
        <begin position="1"/>
        <end position="26"/>
    </location>
</feature>
<gene>
    <name evidence="2" type="ordered locus">Psesu_0491</name>
</gene>
<dbReference type="eggNOG" id="ENOG5032PF3">
    <property type="taxonomic scope" value="Bacteria"/>
</dbReference>
<protein>
    <recommendedName>
        <fullName evidence="4">DUF4124 domain-containing protein</fullName>
    </recommendedName>
</protein>
<dbReference type="AlphaFoldDB" id="E6WQA0"/>
<organism evidence="2 3">
    <name type="scientific">Pseudoxanthomonas suwonensis (strain 11-1)</name>
    <dbReference type="NCBI Taxonomy" id="743721"/>
    <lineage>
        <taxon>Bacteria</taxon>
        <taxon>Pseudomonadati</taxon>
        <taxon>Pseudomonadota</taxon>
        <taxon>Gammaproteobacteria</taxon>
        <taxon>Lysobacterales</taxon>
        <taxon>Lysobacteraceae</taxon>
        <taxon>Pseudoxanthomonas</taxon>
    </lineage>
</organism>
<name>E6WQA0_PSEUU</name>
<evidence type="ECO:0000256" key="1">
    <source>
        <dbReference type="SAM" id="SignalP"/>
    </source>
</evidence>
<dbReference type="HOGENOM" id="CLU_1314982_0_0_6"/>
<dbReference type="OrthoDB" id="5956287at2"/>